<name>A0A858WNA1_9CAUD</name>
<organism evidence="2 3">
    <name type="scientific">Xanthomonas phage FoX4</name>
    <dbReference type="NCBI Taxonomy" id="2723900"/>
    <lineage>
        <taxon>Viruses</taxon>
        <taxon>Duplodnaviria</taxon>
        <taxon>Heunggongvirae</taxon>
        <taxon>Uroviricota</taxon>
        <taxon>Caudoviricetes</taxon>
        <taxon>Foxquatrovirus</taxon>
        <taxon>Foxquatrovirus fox4</taxon>
    </lineage>
</organism>
<protein>
    <submittedName>
        <fullName evidence="2">Tail assembly protein</fullName>
    </submittedName>
</protein>
<proteinExistence type="predicted"/>
<sequence length="564" mass="63217">MTALLQSPDVSEPAEAVSDNLRQPAPRIPPAELGLPTELPWPIMDQFTSRLTYTAAPPVSGPGHLLRTPHYDWYYGIYILPASIDLGNLGGDTQRVVYVWNAFLRPAVITSAQVINGAGITFTTTATIPGVMAPLQQDRYTLNVPGIGTPEIDAIFRFDVDGQIRNVPIIGRRVVTLPFAPNWKNRVTETLTWVTSLLTAYNGDEQVKDLANPRRSFSYSVQLTREDAQLFDLLTFGWVGRMYAVPIWNEGVTLQADANQGDNVLLVDTRYFSVEVGSTLMIRRSNRDYDTARVESFTDSSITLSSILSRGWKRGEKVYPLMIGQLPQTVSPKRLTDTVMQAALSVQASPSETPYRMTVEAPAQLYRGAELYLGDTNWRDGMDISNEARDRRVDNSLGIIRISPKATYALRTRRHSWMLKNKVEIEQLRRLMVRRGGRRVPIWMNSGTSDFFLRGNILQGDKYFRTDTSEYATLIANHPALTHLMFFLHDGTRLVMKMEGVFAGSPGQSNVFVDTEFPRNLTPADVKRISYLALYRLGGDAVDLEYATDSVAEITLNLVLKKPL</sequence>
<dbReference type="Proteomes" id="UP000671952">
    <property type="component" value="Segment"/>
</dbReference>
<evidence type="ECO:0000256" key="1">
    <source>
        <dbReference type="SAM" id="MobiDB-lite"/>
    </source>
</evidence>
<keyword evidence="3" id="KW-1185">Reference proteome</keyword>
<accession>A0A858WNA1</accession>
<gene>
    <name evidence="2" type="ORF">XccvBFoX4_gp31</name>
</gene>
<dbReference type="EMBL" id="MT161385">
    <property type="protein sequence ID" value="QJI52985.1"/>
    <property type="molecule type" value="Genomic_DNA"/>
</dbReference>
<reference evidence="2" key="1">
    <citation type="submission" date="2020-03" db="EMBL/GenBank/DDBJ databases">
        <title>Development of an integrated pest management strategy to control Xanthomonas campestris pv. campestris by using bacteriophages.</title>
        <authorList>
            <person name="Holtappels D."/>
            <person name="Rombouts S."/>
            <person name="Lavigne R."/>
            <person name="Wagemans J."/>
        </authorList>
    </citation>
    <scope>NUCLEOTIDE SEQUENCE</scope>
</reference>
<evidence type="ECO:0000313" key="2">
    <source>
        <dbReference type="EMBL" id="QJI52985.1"/>
    </source>
</evidence>
<feature type="region of interest" description="Disordered" evidence="1">
    <location>
        <begin position="1"/>
        <end position="33"/>
    </location>
</feature>
<evidence type="ECO:0000313" key="3">
    <source>
        <dbReference type="Proteomes" id="UP000671952"/>
    </source>
</evidence>